<feature type="transmembrane region" description="Helical" evidence="7">
    <location>
        <begin position="273"/>
        <end position="300"/>
    </location>
</feature>
<evidence type="ECO:0000256" key="3">
    <source>
        <dbReference type="ARBA" id="ARBA00022475"/>
    </source>
</evidence>
<accession>A0ABR7X4U7</accession>
<name>A0ABR7X4U7_9SPHI</name>
<dbReference type="InterPro" id="IPR003838">
    <property type="entry name" value="ABC3_permease_C"/>
</dbReference>
<evidence type="ECO:0000256" key="4">
    <source>
        <dbReference type="ARBA" id="ARBA00022692"/>
    </source>
</evidence>
<evidence type="ECO:0000256" key="1">
    <source>
        <dbReference type="ARBA" id="ARBA00004651"/>
    </source>
</evidence>
<evidence type="ECO:0000256" key="2">
    <source>
        <dbReference type="ARBA" id="ARBA00005236"/>
    </source>
</evidence>
<comment type="subcellular location">
    <subcellularLocation>
        <location evidence="1">Cell membrane</location>
        <topology evidence="1">Multi-pass membrane protein</topology>
    </subcellularLocation>
</comment>
<gene>
    <name evidence="10" type="ORF">IDJ75_09965</name>
</gene>
<keyword evidence="11" id="KW-1185">Reference proteome</keyword>
<proteinExistence type="inferred from homology"/>
<feature type="transmembrane region" description="Helical" evidence="7">
    <location>
        <begin position="321"/>
        <end position="349"/>
    </location>
</feature>
<feature type="domain" description="ABC3 transporter permease C-terminal" evidence="8">
    <location>
        <begin position="277"/>
        <end position="398"/>
    </location>
</feature>
<dbReference type="PANTHER" id="PTHR30489">
    <property type="entry name" value="LIPOPROTEIN-RELEASING SYSTEM TRANSMEMBRANE PROTEIN LOLE"/>
    <property type="match status" value="1"/>
</dbReference>
<dbReference type="Pfam" id="PF12704">
    <property type="entry name" value="MacB_PCD"/>
    <property type="match status" value="1"/>
</dbReference>
<evidence type="ECO:0000256" key="7">
    <source>
        <dbReference type="SAM" id="Phobius"/>
    </source>
</evidence>
<keyword evidence="5 7" id="KW-1133">Transmembrane helix</keyword>
<evidence type="ECO:0000259" key="8">
    <source>
        <dbReference type="Pfam" id="PF02687"/>
    </source>
</evidence>
<comment type="caution">
    <text evidence="10">The sequence shown here is derived from an EMBL/GenBank/DDBJ whole genome shotgun (WGS) entry which is preliminary data.</text>
</comment>
<keyword evidence="3" id="KW-1003">Cell membrane</keyword>
<feature type="domain" description="MacB-like periplasmic core" evidence="9">
    <location>
        <begin position="25"/>
        <end position="246"/>
    </location>
</feature>
<dbReference type="Proteomes" id="UP000618754">
    <property type="component" value="Unassembled WGS sequence"/>
</dbReference>
<keyword evidence="4 7" id="KW-0812">Transmembrane</keyword>
<reference evidence="10 11" key="1">
    <citation type="submission" date="2020-09" db="EMBL/GenBank/DDBJ databases">
        <title>Novel species of Mucilaginibacter isolated from a glacier on the Tibetan Plateau.</title>
        <authorList>
            <person name="Liu Q."/>
            <person name="Xin Y.-H."/>
        </authorList>
    </citation>
    <scope>NUCLEOTIDE SEQUENCE [LARGE SCALE GENOMIC DNA]</scope>
    <source>
        <strain evidence="10 11">CGMCC 1.13878</strain>
    </source>
</reference>
<evidence type="ECO:0000259" key="9">
    <source>
        <dbReference type="Pfam" id="PF12704"/>
    </source>
</evidence>
<comment type="similarity">
    <text evidence="2">Belongs to the ABC-4 integral membrane protein family. LolC/E subfamily.</text>
</comment>
<keyword evidence="6 7" id="KW-0472">Membrane</keyword>
<dbReference type="RefSeq" id="WP_191175468.1">
    <property type="nucleotide sequence ID" value="NZ_JACWMW010000002.1"/>
</dbReference>
<evidence type="ECO:0000313" key="11">
    <source>
        <dbReference type="Proteomes" id="UP000618754"/>
    </source>
</evidence>
<dbReference type="Pfam" id="PF02687">
    <property type="entry name" value="FtsX"/>
    <property type="match status" value="1"/>
</dbReference>
<dbReference type="InterPro" id="IPR051447">
    <property type="entry name" value="Lipoprotein-release_system"/>
</dbReference>
<protein>
    <submittedName>
        <fullName evidence="10">ABC transporter permease</fullName>
    </submittedName>
</protein>
<feature type="transmembrane region" description="Helical" evidence="7">
    <location>
        <begin position="369"/>
        <end position="392"/>
    </location>
</feature>
<dbReference type="InterPro" id="IPR025857">
    <property type="entry name" value="MacB_PCD"/>
</dbReference>
<dbReference type="PANTHER" id="PTHR30489:SF0">
    <property type="entry name" value="LIPOPROTEIN-RELEASING SYSTEM TRANSMEMBRANE PROTEIN LOLE"/>
    <property type="match status" value="1"/>
</dbReference>
<organism evidence="10 11">
    <name type="scientific">Mucilaginibacter rigui</name>
    <dbReference type="NCBI Taxonomy" id="534635"/>
    <lineage>
        <taxon>Bacteria</taxon>
        <taxon>Pseudomonadati</taxon>
        <taxon>Bacteroidota</taxon>
        <taxon>Sphingobacteriia</taxon>
        <taxon>Sphingobacteriales</taxon>
        <taxon>Sphingobacteriaceae</taxon>
        <taxon>Mucilaginibacter</taxon>
    </lineage>
</organism>
<evidence type="ECO:0000313" key="10">
    <source>
        <dbReference type="EMBL" id="MBD1385602.1"/>
    </source>
</evidence>
<dbReference type="EMBL" id="JACWMW010000002">
    <property type="protein sequence ID" value="MBD1385602.1"/>
    <property type="molecule type" value="Genomic_DNA"/>
</dbReference>
<evidence type="ECO:0000256" key="5">
    <source>
        <dbReference type="ARBA" id="ARBA00022989"/>
    </source>
</evidence>
<feature type="transmembrane region" description="Helical" evidence="7">
    <location>
        <begin position="20"/>
        <end position="46"/>
    </location>
</feature>
<evidence type="ECO:0000256" key="6">
    <source>
        <dbReference type="ARBA" id="ARBA00023136"/>
    </source>
</evidence>
<sequence length="408" mass="45306">MNTSIYIAKRYLFSKKQTHVINVISGISMMGVLVGSAALIIILSVFNGLEKVILKLYSNFTPELKIEPRLGKTFDPNTPYLAGLGRDVRVVSYTQVLQEKALIKYADRQFISTVKGVSDGFFKGRTLDSTIQSGSFTLKDKGQNFAVIGATVQVALDVSLKNQFTYLQIFSPKRSAGNSTNPMNDFTFRSILPSGVFGIQQDFDDIIITPIEFTRDLLDEPNQVSSLEIIYKKGTDVDAIEKRIEEKIGKDFTVKNRKEQNTGLYKTINYERWSIFMILTFVLIIAIFNIIGSLTMLVLDKRKDIAILTSLGANKGLIRRIFFFEGMMISVIGCIGGLILGLIVCLVQMQFHIIKMGSSLSVLDAYPVALKVSDIGLVFFTVIIIAVIASGISSNLSVKRLDEIKADL</sequence>